<dbReference type="PANTHER" id="PTHR33525:SF4">
    <property type="entry name" value="CYCLIC DI-GMP PHOSPHODIESTERASE CDGJ"/>
    <property type="match status" value="1"/>
</dbReference>
<dbReference type="InterPro" id="IPR013976">
    <property type="entry name" value="HDOD"/>
</dbReference>
<dbReference type="PIRSF" id="PIRSF003180">
    <property type="entry name" value="DiGMPpdiest_YuxH"/>
    <property type="match status" value="1"/>
</dbReference>
<dbReference type="InterPro" id="IPR001633">
    <property type="entry name" value="EAL_dom"/>
</dbReference>
<feature type="domain" description="HDOD" evidence="2">
    <location>
        <begin position="203"/>
        <end position="390"/>
    </location>
</feature>
<sequence length="409" mass="47342">MKNFYIGRQPILDKNNNVYAYELLFRESTLNAANFKDARYAISRTILNAIDKFGIDNILNNAKGFLNVNEEFLMGDFIEILDKKRFVFEILETSNVDDKLISRVLELKKKGYHFALDDFIFTEAYINTFKPFFEIVDFIKVDIRGSSKFDLIKKTRNLKSLNAKLLAEKVETYDEFVFTRDLGYELFQGYYFEKPTIMLKQGHSSNRAIIFKIINAINNNVRTSEIASYFELEPNLTISLLKFINSAAFYFRTTINSITHAINLIGLIKLQNWLLLMSYAEGESPSSSPLFHAAIIRGKVLEYLLEKTSNDQRIIDKGFLVGVLSLSDAIYKTPLQDILKDLNVDDDIKKAIIEKEGVMGKLLQLTEYDEKNEYEKFLELSIELKIDEMLFNDAKLSSFMWLNTLLKSI</sequence>
<dbReference type="RefSeq" id="WP_013450314.1">
    <property type="nucleotide sequence ID" value="NC_014758.1"/>
</dbReference>
<dbReference type="Gene3D" id="1.10.3210.10">
    <property type="entry name" value="Hypothetical protein af1432"/>
    <property type="match status" value="1"/>
</dbReference>
<dbReference type="Gene3D" id="3.20.20.450">
    <property type="entry name" value="EAL domain"/>
    <property type="match status" value="1"/>
</dbReference>
<dbReference type="eggNOG" id="COG3434">
    <property type="taxonomic scope" value="Bacteria"/>
</dbReference>
<dbReference type="HOGENOM" id="CLU_044951_2_0_0"/>
<dbReference type="EMBL" id="CP002347">
    <property type="protein sequence ID" value="ADR18097.1"/>
    <property type="molecule type" value="Genomic_DNA"/>
</dbReference>
<dbReference type="SUPFAM" id="SSF109604">
    <property type="entry name" value="HD-domain/PDEase-like"/>
    <property type="match status" value="1"/>
</dbReference>
<dbReference type="STRING" id="768670.Calni_0184"/>
<dbReference type="OrthoDB" id="9804751at2"/>
<dbReference type="Proteomes" id="UP000007039">
    <property type="component" value="Chromosome"/>
</dbReference>
<evidence type="ECO:0000259" key="2">
    <source>
        <dbReference type="PROSITE" id="PS51833"/>
    </source>
</evidence>
<dbReference type="InterPro" id="IPR014408">
    <property type="entry name" value="dGMP_Pdiesterase_EAL/HD-GYP"/>
</dbReference>
<dbReference type="Pfam" id="PF00563">
    <property type="entry name" value="EAL"/>
    <property type="match status" value="1"/>
</dbReference>
<dbReference type="PANTHER" id="PTHR33525">
    <property type="match status" value="1"/>
</dbReference>
<name>E4TJ61_CALNY</name>
<evidence type="ECO:0000313" key="3">
    <source>
        <dbReference type="EMBL" id="ADR18097.1"/>
    </source>
</evidence>
<protein>
    <submittedName>
        <fullName evidence="3">Diguanylate phosphodiesterase metal dependent hydrolase domain</fullName>
    </submittedName>
</protein>
<dbReference type="PROSITE" id="PS51833">
    <property type="entry name" value="HDOD"/>
    <property type="match status" value="1"/>
</dbReference>
<dbReference type="PROSITE" id="PS50883">
    <property type="entry name" value="EAL"/>
    <property type="match status" value="1"/>
</dbReference>
<dbReference type="GO" id="GO:0016787">
    <property type="term" value="F:hydrolase activity"/>
    <property type="evidence" value="ECO:0007669"/>
    <property type="project" value="UniProtKB-KW"/>
</dbReference>
<accession>E4TJ61</accession>
<proteinExistence type="predicted"/>
<dbReference type="Pfam" id="PF08668">
    <property type="entry name" value="HDOD"/>
    <property type="match status" value="1"/>
</dbReference>
<dbReference type="InterPro" id="IPR052340">
    <property type="entry name" value="RNase_Y/CdgJ"/>
</dbReference>
<keyword evidence="4" id="KW-1185">Reference proteome</keyword>
<dbReference type="AlphaFoldDB" id="E4TJ61"/>
<dbReference type="KEGG" id="cni:Calni_0184"/>
<reference key="1">
    <citation type="submission" date="2010-11" db="EMBL/GenBank/DDBJ databases">
        <title>The complete genome of chromosome of Calditerrivibrio nitroreducens DSM 19672.</title>
        <authorList>
            <consortium name="US DOE Joint Genome Institute (JGI-PGF)"/>
            <person name="Lucas S."/>
            <person name="Copeland A."/>
            <person name="Lapidus A."/>
            <person name="Bruce D."/>
            <person name="Goodwin L."/>
            <person name="Pitluck S."/>
            <person name="Kyrpides N."/>
            <person name="Mavromatis K."/>
            <person name="Ivanova N."/>
            <person name="Mikhailova N."/>
            <person name="Zeytun A."/>
            <person name="Brettin T."/>
            <person name="Detter J.C."/>
            <person name="Tapia R."/>
            <person name="Han C."/>
            <person name="Land M."/>
            <person name="Hauser L."/>
            <person name="Markowitz V."/>
            <person name="Cheng J.-F."/>
            <person name="Hugenholtz P."/>
            <person name="Woyke T."/>
            <person name="Wu D."/>
            <person name="Spring S."/>
            <person name="Schroeder M."/>
            <person name="Brambilla E."/>
            <person name="Klenk H.-P."/>
            <person name="Eisen J.A."/>
        </authorList>
    </citation>
    <scope>NUCLEOTIDE SEQUENCE [LARGE SCALE GENOMIC DNA]</scope>
    <source>
        <strain>DSM 19672</strain>
    </source>
</reference>
<reference evidence="3 4" key="2">
    <citation type="journal article" date="2011" name="Stand. Genomic Sci.">
        <title>Complete genome sequence of Calditerrivibrio nitroreducens type strain (Yu37-1).</title>
        <authorList>
            <person name="Pitluck S."/>
            <person name="Sikorski J."/>
            <person name="Zeytun A."/>
            <person name="Lapidus A."/>
            <person name="Nolan M."/>
            <person name="Lucas S."/>
            <person name="Hammon N."/>
            <person name="Deshpande S."/>
            <person name="Cheng J.F."/>
            <person name="Tapia R."/>
            <person name="Han C."/>
            <person name="Goodwin L."/>
            <person name="Liolios K."/>
            <person name="Pagani I."/>
            <person name="Ivanova N."/>
            <person name="Mavromatis K."/>
            <person name="Pati A."/>
            <person name="Chen A."/>
            <person name="Palaniappan K."/>
            <person name="Hauser L."/>
            <person name="Chang Y.J."/>
            <person name="Jeffries C.D."/>
            <person name="Detter J.C."/>
            <person name="Brambilla E."/>
            <person name="Djao O.D."/>
            <person name="Rohde M."/>
            <person name="Spring S."/>
            <person name="Goker M."/>
            <person name="Woyke T."/>
            <person name="Bristow J."/>
            <person name="Eisen J.A."/>
            <person name="Markowitz V."/>
            <person name="Hugenholtz P."/>
            <person name="Kyrpides N.C."/>
            <person name="Klenk H.P."/>
            <person name="Land M."/>
        </authorList>
    </citation>
    <scope>NUCLEOTIDE SEQUENCE [LARGE SCALE GENOMIC DNA]</scope>
    <source>
        <strain evidence="4">DSM 19672 / NBRC 101217 / Yu37-1</strain>
    </source>
</reference>
<dbReference type="SMART" id="SM00052">
    <property type="entry name" value="EAL"/>
    <property type="match status" value="1"/>
</dbReference>
<dbReference type="InterPro" id="IPR035919">
    <property type="entry name" value="EAL_sf"/>
</dbReference>
<dbReference type="SUPFAM" id="SSF141868">
    <property type="entry name" value="EAL domain-like"/>
    <property type="match status" value="1"/>
</dbReference>
<organism evidence="3 4">
    <name type="scientific">Calditerrivibrio nitroreducens (strain DSM 19672 / NBRC 101217 / Yu37-1)</name>
    <dbReference type="NCBI Taxonomy" id="768670"/>
    <lineage>
        <taxon>Bacteria</taxon>
        <taxon>Pseudomonadati</taxon>
        <taxon>Deferribacterota</taxon>
        <taxon>Deferribacteres</taxon>
        <taxon>Deferribacterales</taxon>
        <taxon>Calditerrivibrionaceae</taxon>
    </lineage>
</organism>
<evidence type="ECO:0000313" key="4">
    <source>
        <dbReference type="Proteomes" id="UP000007039"/>
    </source>
</evidence>
<feature type="domain" description="EAL" evidence="1">
    <location>
        <begin position="1"/>
        <end position="209"/>
    </location>
</feature>
<gene>
    <name evidence="3" type="ordered locus">Calni_0184</name>
</gene>
<keyword evidence="3" id="KW-0378">Hydrolase</keyword>
<evidence type="ECO:0000259" key="1">
    <source>
        <dbReference type="PROSITE" id="PS50883"/>
    </source>
</evidence>